<name>A0A5C6CC01_9BACT</name>
<gene>
    <name evidence="1" type="ORF">Pla52o_33590</name>
</gene>
<keyword evidence="2" id="KW-1185">Reference proteome</keyword>
<dbReference type="Proteomes" id="UP000316304">
    <property type="component" value="Unassembled WGS sequence"/>
</dbReference>
<accession>A0A5C6CC01</accession>
<comment type="caution">
    <text evidence="1">The sequence shown here is derived from an EMBL/GenBank/DDBJ whole genome shotgun (WGS) entry which is preliminary data.</text>
</comment>
<protein>
    <submittedName>
        <fullName evidence="1">Uncharacterized protein</fullName>
    </submittedName>
</protein>
<organism evidence="1 2">
    <name type="scientific">Novipirellula galeiformis</name>
    <dbReference type="NCBI Taxonomy" id="2528004"/>
    <lineage>
        <taxon>Bacteria</taxon>
        <taxon>Pseudomonadati</taxon>
        <taxon>Planctomycetota</taxon>
        <taxon>Planctomycetia</taxon>
        <taxon>Pirellulales</taxon>
        <taxon>Pirellulaceae</taxon>
        <taxon>Novipirellula</taxon>
    </lineage>
</organism>
<dbReference type="EMBL" id="SJPT01000005">
    <property type="protein sequence ID" value="TWU22303.1"/>
    <property type="molecule type" value="Genomic_DNA"/>
</dbReference>
<proteinExistence type="predicted"/>
<evidence type="ECO:0000313" key="1">
    <source>
        <dbReference type="EMBL" id="TWU22303.1"/>
    </source>
</evidence>
<dbReference type="AlphaFoldDB" id="A0A5C6CC01"/>
<sequence>MTTQMNSAKPLPSGFTRLRQLVQSRRQPSERCELCNLKLAKNHDHLVEIHRRNILCCCEACAILFTGHVGSDSDVSYRRVPRRFAELTNFQLSDAQWDDLRVPINVVFFYDSTPQQKVVAVYPSPAGATESSLTLQAWDSIATDNPIVEDMQPDVEALLVNRLDRDGDFQYYLVPIDRCYELVGMMRTHWHGLSGGTEVWREINAFFSRLRIASAPFAKESSRA</sequence>
<evidence type="ECO:0000313" key="2">
    <source>
        <dbReference type="Proteomes" id="UP000316304"/>
    </source>
</evidence>
<dbReference type="InterPro" id="IPR045991">
    <property type="entry name" value="DUF5947"/>
</dbReference>
<reference evidence="1 2" key="1">
    <citation type="submission" date="2019-02" db="EMBL/GenBank/DDBJ databases">
        <title>Deep-cultivation of Planctomycetes and their phenomic and genomic characterization uncovers novel biology.</title>
        <authorList>
            <person name="Wiegand S."/>
            <person name="Jogler M."/>
            <person name="Boedeker C."/>
            <person name="Pinto D."/>
            <person name="Vollmers J."/>
            <person name="Rivas-Marin E."/>
            <person name="Kohn T."/>
            <person name="Peeters S.H."/>
            <person name="Heuer A."/>
            <person name="Rast P."/>
            <person name="Oberbeckmann S."/>
            <person name="Bunk B."/>
            <person name="Jeske O."/>
            <person name="Meyerdierks A."/>
            <person name="Storesund J.E."/>
            <person name="Kallscheuer N."/>
            <person name="Luecker S."/>
            <person name="Lage O.M."/>
            <person name="Pohl T."/>
            <person name="Merkel B.J."/>
            <person name="Hornburger P."/>
            <person name="Mueller R.-W."/>
            <person name="Bruemmer F."/>
            <person name="Labrenz M."/>
            <person name="Spormann A.M."/>
            <person name="Op Den Camp H."/>
            <person name="Overmann J."/>
            <person name="Amann R."/>
            <person name="Jetten M.S.M."/>
            <person name="Mascher T."/>
            <person name="Medema M.H."/>
            <person name="Devos D.P."/>
            <person name="Kaster A.-K."/>
            <person name="Ovreas L."/>
            <person name="Rohde M."/>
            <person name="Galperin M.Y."/>
            <person name="Jogler C."/>
        </authorList>
    </citation>
    <scope>NUCLEOTIDE SEQUENCE [LARGE SCALE GENOMIC DNA]</scope>
    <source>
        <strain evidence="1 2">Pla52o</strain>
    </source>
</reference>
<dbReference type="Pfam" id="PF19372">
    <property type="entry name" value="DUF5947"/>
    <property type="match status" value="1"/>
</dbReference>